<evidence type="ECO:0000313" key="2">
    <source>
        <dbReference type="EMBL" id="VFJ63511.1"/>
    </source>
</evidence>
<dbReference type="Gene3D" id="3.30.460.10">
    <property type="entry name" value="Beta Polymerase, domain 2"/>
    <property type="match status" value="1"/>
</dbReference>
<dbReference type="Pfam" id="PF01909">
    <property type="entry name" value="NTP_transf_2"/>
    <property type="match status" value="1"/>
</dbReference>
<accession>A0A450T9Z7</accession>
<dbReference type="AlphaFoldDB" id="A0A450T9Z7"/>
<dbReference type="EMBL" id="CAADFE010000004">
    <property type="protein sequence ID" value="VFJ63511.1"/>
    <property type="molecule type" value="Genomic_DNA"/>
</dbReference>
<dbReference type="InterPro" id="IPR043519">
    <property type="entry name" value="NT_sf"/>
</dbReference>
<feature type="domain" description="Polymerase nucleotidyl transferase" evidence="1">
    <location>
        <begin position="61"/>
        <end position="117"/>
    </location>
</feature>
<keyword evidence="2" id="KW-0808">Transferase</keyword>
<proteinExistence type="predicted"/>
<protein>
    <submittedName>
        <fullName evidence="2">Nucleotidyltransferase domain-containing protein</fullName>
    </submittedName>
</protein>
<gene>
    <name evidence="2" type="ORF">BECKFW1821C_GA0114237_100426</name>
</gene>
<dbReference type="SUPFAM" id="SSF81301">
    <property type="entry name" value="Nucleotidyltransferase"/>
    <property type="match status" value="1"/>
</dbReference>
<evidence type="ECO:0000259" key="1">
    <source>
        <dbReference type="Pfam" id="PF01909"/>
    </source>
</evidence>
<name>A0A450T9Z7_9GAMM</name>
<sequence>MEIMDRNSSVSDKSMSRYKRTAVGEIAGFEHVDRPFEETNPPAGNGIDGNTARATAIFMARIREQYPVSDALLFGSRARGDFRPDSDADVAVLLRGEPERLLPTKLAMADIAFDVLLETGILVQPLPIWEAQWKNPDGCSNPYPIRNIARERMRL</sequence>
<reference evidence="2" key="1">
    <citation type="submission" date="2019-02" db="EMBL/GenBank/DDBJ databases">
        <authorList>
            <person name="Gruber-Vodicka R. H."/>
            <person name="Seah K. B. B."/>
        </authorList>
    </citation>
    <scope>NUCLEOTIDE SEQUENCE</scope>
    <source>
        <strain evidence="2">BECK_BZ131</strain>
    </source>
</reference>
<dbReference type="GO" id="GO:0016779">
    <property type="term" value="F:nucleotidyltransferase activity"/>
    <property type="evidence" value="ECO:0007669"/>
    <property type="project" value="InterPro"/>
</dbReference>
<dbReference type="InterPro" id="IPR002934">
    <property type="entry name" value="Polymerase_NTP_transf_dom"/>
</dbReference>
<dbReference type="CDD" id="cd05403">
    <property type="entry name" value="NT_KNTase_like"/>
    <property type="match status" value="1"/>
</dbReference>
<organism evidence="2">
    <name type="scientific">Candidatus Kentrum sp. FW</name>
    <dbReference type="NCBI Taxonomy" id="2126338"/>
    <lineage>
        <taxon>Bacteria</taxon>
        <taxon>Pseudomonadati</taxon>
        <taxon>Pseudomonadota</taxon>
        <taxon>Gammaproteobacteria</taxon>
        <taxon>Candidatus Kentrum</taxon>
    </lineage>
</organism>